<accession>A0A839QAJ3</accession>
<dbReference type="RefSeq" id="WP_183467526.1">
    <property type="nucleotide sequence ID" value="NZ_JACHVU010000003.1"/>
</dbReference>
<evidence type="ECO:0000313" key="2">
    <source>
        <dbReference type="Proteomes" id="UP000550501"/>
    </source>
</evidence>
<evidence type="ECO:0000313" key="1">
    <source>
        <dbReference type="EMBL" id="MBB2990272.1"/>
    </source>
</evidence>
<proteinExistence type="predicted"/>
<dbReference type="EMBL" id="JACHVU010000003">
    <property type="protein sequence ID" value="MBB2990272.1"/>
    <property type="molecule type" value="Genomic_DNA"/>
</dbReference>
<gene>
    <name evidence="1" type="ORF">FHR72_001740</name>
</gene>
<reference evidence="1 2" key="1">
    <citation type="submission" date="2020-08" db="EMBL/GenBank/DDBJ databases">
        <title>The Agave Microbiome: Exploring the role of microbial communities in plant adaptations to desert environments.</title>
        <authorList>
            <person name="Partida-Martinez L.P."/>
        </authorList>
    </citation>
    <scope>NUCLEOTIDE SEQUENCE [LARGE SCALE GENOMIC DNA]</scope>
    <source>
        <strain evidence="1 2">AT2.18</strain>
    </source>
</reference>
<comment type="caution">
    <text evidence="1">The sequence shown here is derived from an EMBL/GenBank/DDBJ whole genome shotgun (WGS) entry which is preliminary data.</text>
</comment>
<dbReference type="AlphaFoldDB" id="A0A839QAJ3"/>
<sequence>MSKKSPRKQSRIAEFLHADLGRYDPHSCPEDQLYRDTIVSVLGAAMDGWVPELVFRLAIDHRTGLNIDWAIMTHAYRIEDGAKGDRRRVERIDICESEVHYHRFRRSDDPDDDQGERRRIISLYADDAVEDTIVAHDKHRALTIGMMVDTIYRNRGGDYSDLPVWGRRRSFIAEASTAEVERELALS</sequence>
<organism evidence="1 2">
    <name type="scientific">Mycolicibacterium iranicum</name>
    <name type="common">Mycobacterium iranicum</name>
    <dbReference type="NCBI Taxonomy" id="912594"/>
    <lineage>
        <taxon>Bacteria</taxon>
        <taxon>Bacillati</taxon>
        <taxon>Actinomycetota</taxon>
        <taxon>Actinomycetes</taxon>
        <taxon>Mycobacteriales</taxon>
        <taxon>Mycobacteriaceae</taxon>
        <taxon>Mycolicibacterium</taxon>
    </lineage>
</organism>
<dbReference type="Proteomes" id="UP000550501">
    <property type="component" value="Unassembled WGS sequence"/>
</dbReference>
<keyword evidence="2" id="KW-1185">Reference proteome</keyword>
<name>A0A839QAJ3_MYCIR</name>
<protein>
    <submittedName>
        <fullName evidence="1">Uncharacterized protein</fullName>
    </submittedName>
</protein>